<comment type="caution">
    <text evidence="2">The sequence shown here is derived from an EMBL/GenBank/DDBJ whole genome shotgun (WGS) entry which is preliminary data.</text>
</comment>
<reference evidence="2 3" key="1">
    <citation type="submission" date="2023-07" db="EMBL/GenBank/DDBJ databases">
        <title>Genomic Encyclopedia of Type Strains, Phase IV (KMG-IV): sequencing the most valuable type-strain genomes for metagenomic binning, comparative biology and taxonomic classification.</title>
        <authorList>
            <person name="Goeker M."/>
        </authorList>
    </citation>
    <scope>NUCLEOTIDE SEQUENCE [LARGE SCALE GENOMIC DNA]</scope>
    <source>
        <strain evidence="2 3">DSM 45903</strain>
    </source>
</reference>
<sequence>MIEVEQRFCPVCDQPIIEAVTDEEVMVCVVCFIDGLPYNLQEKSRQEKRVILQRRWYEVREWFVSYHQIVPAAENEKAARHLLEEPTGNFISEEKTEDLSQPIGKKEKRKSKARKFRKLLDQWNRD</sequence>
<evidence type="ECO:0000313" key="2">
    <source>
        <dbReference type="EMBL" id="MDR6226477.1"/>
    </source>
</evidence>
<organism evidence="2 3">
    <name type="scientific">Desmospora profundinema</name>
    <dbReference type="NCBI Taxonomy" id="1571184"/>
    <lineage>
        <taxon>Bacteria</taxon>
        <taxon>Bacillati</taxon>
        <taxon>Bacillota</taxon>
        <taxon>Bacilli</taxon>
        <taxon>Bacillales</taxon>
        <taxon>Thermoactinomycetaceae</taxon>
        <taxon>Desmospora</taxon>
    </lineage>
</organism>
<evidence type="ECO:0000256" key="1">
    <source>
        <dbReference type="SAM" id="MobiDB-lite"/>
    </source>
</evidence>
<feature type="region of interest" description="Disordered" evidence="1">
    <location>
        <begin position="93"/>
        <end position="112"/>
    </location>
</feature>
<dbReference type="EMBL" id="JAVDQG010000005">
    <property type="protein sequence ID" value="MDR6226477.1"/>
    <property type="molecule type" value="Genomic_DNA"/>
</dbReference>
<keyword evidence="3" id="KW-1185">Reference proteome</keyword>
<protein>
    <submittedName>
        <fullName evidence="2">Uncharacterized protein</fullName>
    </submittedName>
</protein>
<evidence type="ECO:0000313" key="3">
    <source>
        <dbReference type="Proteomes" id="UP001185012"/>
    </source>
</evidence>
<gene>
    <name evidence="2" type="ORF">JOE21_002484</name>
</gene>
<accession>A0ABU1IPM9</accession>
<name>A0ABU1IPM9_9BACL</name>
<proteinExistence type="predicted"/>
<dbReference type="Proteomes" id="UP001185012">
    <property type="component" value="Unassembled WGS sequence"/>
</dbReference>
<dbReference type="RefSeq" id="WP_309866397.1">
    <property type="nucleotide sequence ID" value="NZ_JAVDQG010000005.1"/>
</dbReference>